<reference evidence="5" key="1">
    <citation type="submission" date="2023-09" db="EMBL/GenBank/DDBJ databases">
        <title>First report of Pseudomonas coleopterorum DJ13 causing leaf spot on Rhododendron pulchrum Sweet in China.</title>
        <authorList>
            <person name="Zhang Y."/>
        </authorList>
    </citation>
    <scope>NUCLEOTIDE SEQUENCE</scope>
    <source>
        <strain evidence="5">DJ13</strain>
    </source>
</reference>
<dbReference type="InterPro" id="IPR020287">
    <property type="entry name" value="Tail_sheath_C"/>
</dbReference>
<evidence type="ECO:0000313" key="5">
    <source>
        <dbReference type="EMBL" id="WNC11638.1"/>
    </source>
</evidence>
<dbReference type="Pfam" id="PF17482">
    <property type="entry name" value="Phage_sheath_1C"/>
    <property type="match status" value="1"/>
</dbReference>
<dbReference type="Pfam" id="PF22671">
    <property type="entry name" value="Gp18_domIII_N"/>
    <property type="match status" value="1"/>
</dbReference>
<sequence>MATDYHHGVRVVEINEGTRPIRTVATAVVGMVCTADDADAKAFPLNKAVLLTDVLAASGKAGTKGTLASSLDAIADQASPVTVVVRVAEGEDAAQTISNVIGAATPTGHYTGLKALLAAEAQLGVRPRILGVPGLDALPVATELAAIAQKLRGFAYANAWNCETVSDAIAYRQNFSARELMTIWPDFVSWDPDANASAPASAVARALGLRAKIDEQTGWHKTLSNVGVNGVTGLSKDVYWDLQNPATDAGLLNAAAVTTLIRRDGFRFWGSRTCSDDPLFAFESYTRTAQVLADTMAEAHFWAVDKPLHASLARDIIEGINAKFRELVRAGYLIGASCWFDEAANDKDALKAGKLFLDYDYTPVPPLEDLTLRQRITDRHLIDFASRISA</sequence>
<feature type="domain" description="Tail sheath protein subtilisin-like" evidence="2">
    <location>
        <begin position="108"/>
        <end position="274"/>
    </location>
</feature>
<dbReference type="AlphaFoldDB" id="A0AAJ6MVD9"/>
<organism evidence="5 6">
    <name type="scientific">Pseudomonas coleopterorum</name>
    <dbReference type="NCBI Taxonomy" id="1605838"/>
    <lineage>
        <taxon>Bacteria</taxon>
        <taxon>Pseudomonadati</taxon>
        <taxon>Pseudomonadota</taxon>
        <taxon>Gammaproteobacteria</taxon>
        <taxon>Pseudomonadales</taxon>
        <taxon>Pseudomonadaceae</taxon>
        <taxon>Pseudomonas</taxon>
    </lineage>
</organism>
<evidence type="ECO:0000259" key="4">
    <source>
        <dbReference type="Pfam" id="PF22671"/>
    </source>
</evidence>
<dbReference type="InterPro" id="IPR054564">
    <property type="entry name" value="Gp18_domIII_N"/>
</dbReference>
<gene>
    <name evidence="5" type="ORF">RI108_09620</name>
</gene>
<dbReference type="PANTHER" id="PTHR35861">
    <property type="match status" value="1"/>
</dbReference>
<protein>
    <submittedName>
        <fullName evidence="5">Phage tail sheath protein</fullName>
    </submittedName>
</protein>
<dbReference type="InterPro" id="IPR035089">
    <property type="entry name" value="Phage_sheath_subtilisin"/>
</dbReference>
<comment type="similarity">
    <text evidence="1">Belongs to the myoviridae tail sheath protein family.</text>
</comment>
<dbReference type="InterPro" id="IPR052042">
    <property type="entry name" value="Tail_sheath_structural"/>
</dbReference>
<dbReference type="Proteomes" id="UP001258207">
    <property type="component" value="Chromosome"/>
</dbReference>
<evidence type="ECO:0000256" key="1">
    <source>
        <dbReference type="ARBA" id="ARBA00008005"/>
    </source>
</evidence>
<dbReference type="RefSeq" id="WP_310792902.1">
    <property type="nucleotide sequence ID" value="NZ_CP134081.1"/>
</dbReference>
<name>A0AAJ6MVD9_9PSED</name>
<proteinExistence type="inferred from homology"/>
<evidence type="ECO:0000313" key="6">
    <source>
        <dbReference type="Proteomes" id="UP001258207"/>
    </source>
</evidence>
<feature type="domain" description="Tail sheath protein C-terminal" evidence="3">
    <location>
        <begin position="275"/>
        <end position="377"/>
    </location>
</feature>
<dbReference type="EMBL" id="CP134081">
    <property type="protein sequence ID" value="WNC11638.1"/>
    <property type="molecule type" value="Genomic_DNA"/>
</dbReference>
<accession>A0AAJ6MVD9</accession>
<feature type="domain" description="Tail sheath protein Gp18-like" evidence="4">
    <location>
        <begin position="27"/>
        <end position="87"/>
    </location>
</feature>
<dbReference type="Pfam" id="PF04984">
    <property type="entry name" value="Phage_sheath_1"/>
    <property type="match status" value="1"/>
</dbReference>
<evidence type="ECO:0000259" key="3">
    <source>
        <dbReference type="Pfam" id="PF17482"/>
    </source>
</evidence>
<evidence type="ECO:0000259" key="2">
    <source>
        <dbReference type="Pfam" id="PF04984"/>
    </source>
</evidence>
<dbReference type="PANTHER" id="PTHR35861:SF1">
    <property type="entry name" value="PHAGE TAIL SHEATH PROTEIN"/>
    <property type="match status" value="1"/>
</dbReference>